<evidence type="ECO:0000313" key="4">
    <source>
        <dbReference type="Proteomes" id="UP001148786"/>
    </source>
</evidence>
<dbReference type="EMBL" id="JANKHO010000591">
    <property type="protein sequence ID" value="KAJ3508127.1"/>
    <property type="molecule type" value="Genomic_DNA"/>
</dbReference>
<sequence length="779" mass="89081">MSLLPYEVDIPVQDITAFHNSGERYDPPRCHPRTRKAILEKIMSWVRGEIETDAFVFWLNGSVGVGKSAIGQTIAEMCEKEGRLLASFFGRSDPTRNNAKFFVTTLAYQIALAVPHTRRHIEQALEHDRFIHTRSLETQMAKLVVEPLKQAAAEQINIPSFIVVDGLDECKDPYMQCKILDTIHKTSFSLAASGRRLVFLVGSRPEQEISLKFNSISMQGITTHHTIGDSHDANNDIRHFFEYGFEEIKKAHSIKDTIPASWPNPQSIDWLVRRSSGQFLYTHIVLNYICNIWHHPVRRLQEILTLRVEQANNPFVSLDALYTHIFSSLENMDSTLKILGFKLADQFPLDLLSEFVHDALTLSFDDVKLIFGDLSSVIEVSSVTQAVGPGMWSIELQHASLGEFLTDQRRSKEHFVDVEASLAEWVSWILRNDSVTIRVLKRLPDVLGDLQSCKSQVLHDALQDCRLGFLFTNICAMYTDPLIGDNVYVAIKQIRNMAFGDAQTLYELQLRVFESGLPAVLVKYYSNPACIPLLLSNFTVKTPHRTGWALAWILRTWCGKIIRLAYRPDPLSITWRYHGKQEWLSFLSALICDPRKSHQYRTVNSARRADAALAFIDMLCHPVSPTKVFHIFAQLTEPVKNHPWRSCRMQHSRSRTAPGKWFKWHLCDSCGKAHTTPSKSCPGIDQFVPTLAYFTSPQSPIIVLHDRASTEMLVYRFALTFLSDMLATASRSAELMERCRECVFHSTSILFPRKTKIARTAMSKYLEWMEEEERGWWLD</sequence>
<dbReference type="AlphaFoldDB" id="A0A9W8JZP0"/>
<dbReference type="OrthoDB" id="5967843at2759"/>
<dbReference type="PANTHER" id="PTHR10039">
    <property type="entry name" value="AMELOGENIN"/>
    <property type="match status" value="1"/>
</dbReference>
<dbReference type="Proteomes" id="UP001148786">
    <property type="component" value="Unassembled WGS sequence"/>
</dbReference>
<proteinExistence type="predicted"/>
<evidence type="ECO:0000256" key="1">
    <source>
        <dbReference type="ARBA" id="ARBA00022737"/>
    </source>
</evidence>
<protein>
    <recommendedName>
        <fullName evidence="2">Nephrocystin 3-like N-terminal domain-containing protein</fullName>
    </recommendedName>
</protein>
<gene>
    <name evidence="3" type="ORF">NLJ89_g5923</name>
</gene>
<keyword evidence="1" id="KW-0677">Repeat</keyword>
<reference evidence="3" key="1">
    <citation type="submission" date="2022-07" db="EMBL/GenBank/DDBJ databases">
        <title>Genome Sequence of Agrocybe chaxingu.</title>
        <authorList>
            <person name="Buettner E."/>
        </authorList>
    </citation>
    <scope>NUCLEOTIDE SEQUENCE</scope>
    <source>
        <strain evidence="3">MP-N11</strain>
    </source>
</reference>
<comment type="caution">
    <text evidence="3">The sequence shown here is derived from an EMBL/GenBank/DDBJ whole genome shotgun (WGS) entry which is preliminary data.</text>
</comment>
<feature type="domain" description="Nephrocystin 3-like N-terminal" evidence="2">
    <location>
        <begin position="41"/>
        <end position="204"/>
    </location>
</feature>
<evidence type="ECO:0000313" key="3">
    <source>
        <dbReference type="EMBL" id="KAJ3508127.1"/>
    </source>
</evidence>
<organism evidence="3 4">
    <name type="scientific">Agrocybe chaxingu</name>
    <dbReference type="NCBI Taxonomy" id="84603"/>
    <lineage>
        <taxon>Eukaryota</taxon>
        <taxon>Fungi</taxon>
        <taxon>Dikarya</taxon>
        <taxon>Basidiomycota</taxon>
        <taxon>Agaricomycotina</taxon>
        <taxon>Agaricomycetes</taxon>
        <taxon>Agaricomycetidae</taxon>
        <taxon>Agaricales</taxon>
        <taxon>Agaricineae</taxon>
        <taxon>Strophariaceae</taxon>
        <taxon>Agrocybe</taxon>
    </lineage>
</organism>
<name>A0A9W8JZP0_9AGAR</name>
<dbReference type="InterPro" id="IPR056884">
    <property type="entry name" value="NPHP3-like_N"/>
</dbReference>
<accession>A0A9W8JZP0</accession>
<evidence type="ECO:0000259" key="2">
    <source>
        <dbReference type="Pfam" id="PF24883"/>
    </source>
</evidence>
<keyword evidence="4" id="KW-1185">Reference proteome</keyword>
<dbReference type="Pfam" id="PF24883">
    <property type="entry name" value="NPHP3_N"/>
    <property type="match status" value="1"/>
</dbReference>